<evidence type="ECO:0000313" key="2">
    <source>
        <dbReference type="EMBL" id="PLT44527.1"/>
    </source>
</evidence>
<keyword evidence="1" id="KW-0472">Membrane</keyword>
<protein>
    <submittedName>
        <fullName evidence="2">Uncharacterized protein</fullName>
    </submittedName>
</protein>
<accession>A0A2N5N2F4</accession>
<evidence type="ECO:0000256" key="1">
    <source>
        <dbReference type="SAM" id="Phobius"/>
    </source>
</evidence>
<keyword evidence="1" id="KW-1133">Transmembrane helix</keyword>
<dbReference type="EMBL" id="NFEZ01000004">
    <property type="protein sequence ID" value="PLT44527.1"/>
    <property type="molecule type" value="Genomic_DNA"/>
</dbReference>
<reference evidence="2 3" key="1">
    <citation type="submission" date="2017-05" db="EMBL/GenBank/DDBJ databases">
        <title>Functional genome analysis of Paenibacillus pasadenensis strain R16: insights on endophytic life style and antifungal activity.</title>
        <authorList>
            <person name="Passera A."/>
            <person name="Marcolungo L."/>
            <person name="Casati P."/>
            <person name="Brasca M."/>
            <person name="Quaglino F."/>
            <person name="Delledonne M."/>
        </authorList>
    </citation>
    <scope>NUCLEOTIDE SEQUENCE [LARGE SCALE GENOMIC DNA]</scope>
    <source>
        <strain evidence="2 3">R16</strain>
    </source>
</reference>
<dbReference type="AlphaFoldDB" id="A0A2N5N2F4"/>
<feature type="transmembrane region" description="Helical" evidence="1">
    <location>
        <begin position="42"/>
        <end position="60"/>
    </location>
</feature>
<keyword evidence="3" id="KW-1185">Reference proteome</keyword>
<comment type="caution">
    <text evidence="2">The sequence shown here is derived from an EMBL/GenBank/DDBJ whole genome shotgun (WGS) entry which is preliminary data.</text>
</comment>
<sequence length="89" mass="10334">MKQINVIFSYIFIIVGACIITSSKIAEQFVPRNGFYDIDLSLNYWIGALIAVLGMAGFIINSKFYENYLKEVDLRKREFEEKNKLDNTQ</sequence>
<evidence type="ECO:0000313" key="3">
    <source>
        <dbReference type="Proteomes" id="UP000234789"/>
    </source>
</evidence>
<dbReference type="RefSeq" id="WP_146000503.1">
    <property type="nucleotide sequence ID" value="NZ_NFEZ01000004.1"/>
</dbReference>
<name>A0A2N5N2F4_9BACL</name>
<gene>
    <name evidence="2" type="ORF">B8V81_2958</name>
</gene>
<dbReference type="PROSITE" id="PS51257">
    <property type="entry name" value="PROKAR_LIPOPROTEIN"/>
    <property type="match status" value="1"/>
</dbReference>
<proteinExistence type="predicted"/>
<keyword evidence="1" id="KW-0812">Transmembrane</keyword>
<organism evidence="2 3">
    <name type="scientific">Paenibacillus pasadenensis</name>
    <dbReference type="NCBI Taxonomy" id="217090"/>
    <lineage>
        <taxon>Bacteria</taxon>
        <taxon>Bacillati</taxon>
        <taxon>Bacillota</taxon>
        <taxon>Bacilli</taxon>
        <taxon>Bacillales</taxon>
        <taxon>Paenibacillaceae</taxon>
        <taxon>Paenibacillus</taxon>
    </lineage>
</organism>
<feature type="transmembrane region" description="Helical" evidence="1">
    <location>
        <begin position="7"/>
        <end position="26"/>
    </location>
</feature>
<dbReference type="Proteomes" id="UP000234789">
    <property type="component" value="Unassembled WGS sequence"/>
</dbReference>